<feature type="region of interest" description="Disordered" evidence="1">
    <location>
        <begin position="405"/>
        <end position="488"/>
    </location>
</feature>
<feature type="compositionally biased region" description="Low complexity" evidence="1">
    <location>
        <begin position="706"/>
        <end position="721"/>
    </location>
</feature>
<evidence type="ECO:0000313" key="3">
    <source>
        <dbReference type="Proteomes" id="UP000738325"/>
    </source>
</evidence>
<feature type="region of interest" description="Disordered" evidence="1">
    <location>
        <begin position="82"/>
        <end position="291"/>
    </location>
</feature>
<feature type="compositionally biased region" description="Low complexity" evidence="1">
    <location>
        <begin position="817"/>
        <end position="833"/>
    </location>
</feature>
<feature type="region of interest" description="Disordered" evidence="1">
    <location>
        <begin position="936"/>
        <end position="956"/>
    </location>
</feature>
<feature type="compositionally biased region" description="Low complexity" evidence="1">
    <location>
        <begin position="454"/>
        <end position="470"/>
    </location>
</feature>
<sequence length="956" mass="102575">MKKIFQSILDKNKANRSRRDSADSSRGGSIHTGTRIASMTTATTTTNEGAYSSSATGNDDDGCYYPPHHYHRRMRHYAHPGIIVDPTRNPGVGSGSGSRSEIDIRPKSRPVSTSEGSVSAYSSRSSPAAPTASNYLATVNTHQLRNSRQGTDGYDSGDACRDPLPNDLEQSEITIPSTTSLSPRPQKFGRGSPTSDKVQQPYFNNLGSNKSNLRKDQGIASRREDGIQPTHSSGRGADFGLGGSSGSSQLNTVDEWQHGTAVKKGSPCPGVASMDMTGRVESNSRLESSSKSRLPINKFIDGSVLELYDSFSSSFPSRSSTDVAGQHKEPYSRMLTATPAASTPSFGATLSTLADAAITGTSASSALTASRSSNSPPAPAQNFGHASLTSNVAAATASAVLSGYSSSKQRNSTFSNNNTRPPSVLNNTTLYSTSPASNTPVYQRNSTNRFQNDQQHQLSSASSSCSQQHSGAPSLAEFGGNRQHMNTNSSKSIKTVADNSEDYNKCQKCEQDCSTCICVQKSMTGYHYHRRQRGESRGHRRQDQQEPQAPQLPARQKTLVSEHRPDTDSSRSKLRSHIDLASSLSSSSVVEPKALKPVDLRWTKDAEEYMDSHIQQIRESSTPRTLRLEFAEHAQKYAAMMHETRKFAKMTASLEGRFSVTFEPRQPQLRSSDESGSAATYHNESGHDGDGEDRKVFKSRRHAGRARSSAPATATAAVSGSLTNPSTAMAQDLSFPPSRPSLGWHQPQQQKRASAARPNPPPRPERTSLPETLGSRSGRTRNRLSTGTEGTTVRRVQYWDPRDGQKTIRPISTPKRNSANSSLKSNSNSNSNSTGAGTHSSIHSAYSVGARPYNTTCNAALSVGQSGAWIMDPAPPPVLVIDAQGHASVSAASEGGDISSIINSNITSVPHSSQDTTHLTLRGPSTTMMAAMAIDDGSLTRSKNPRVGSSKDRAGK</sequence>
<name>A0A9P6RTN5_9FUNG</name>
<feature type="compositionally biased region" description="Basic and acidic residues" evidence="1">
    <location>
        <begin position="533"/>
        <end position="544"/>
    </location>
</feature>
<feature type="compositionally biased region" description="Polar residues" evidence="1">
    <location>
        <begin position="171"/>
        <end position="183"/>
    </location>
</feature>
<protein>
    <submittedName>
        <fullName evidence="2">Uncharacterized protein</fullName>
    </submittedName>
</protein>
<feature type="compositionally biased region" description="Low complexity" evidence="1">
    <location>
        <begin position="114"/>
        <end position="133"/>
    </location>
</feature>
<evidence type="ECO:0000313" key="2">
    <source>
        <dbReference type="EMBL" id="KAG0328640.1"/>
    </source>
</evidence>
<feature type="compositionally biased region" description="Polar residues" evidence="1">
    <location>
        <begin position="47"/>
        <end position="57"/>
    </location>
</feature>
<proteinExistence type="predicted"/>
<feature type="compositionally biased region" description="Basic and acidic residues" evidence="1">
    <location>
        <begin position="213"/>
        <end position="226"/>
    </location>
</feature>
<evidence type="ECO:0000256" key="1">
    <source>
        <dbReference type="SAM" id="MobiDB-lite"/>
    </source>
</evidence>
<accession>A0A9P6RTN5</accession>
<feature type="region of interest" description="Disordered" evidence="1">
    <location>
        <begin position="659"/>
        <end position="840"/>
    </location>
</feature>
<feature type="compositionally biased region" description="Polar residues" evidence="1">
    <location>
        <begin position="668"/>
        <end position="683"/>
    </location>
</feature>
<feature type="region of interest" description="Disordered" evidence="1">
    <location>
        <begin position="530"/>
        <end position="576"/>
    </location>
</feature>
<gene>
    <name evidence="2" type="ORF">BGZ99_004910</name>
</gene>
<keyword evidence="3" id="KW-1185">Reference proteome</keyword>
<feature type="compositionally biased region" description="Polar residues" evidence="1">
    <location>
        <begin position="405"/>
        <end position="453"/>
    </location>
</feature>
<feature type="compositionally biased region" description="Polar residues" evidence="1">
    <location>
        <begin position="192"/>
        <end position="211"/>
    </location>
</feature>
<reference evidence="2" key="1">
    <citation type="journal article" date="2020" name="Fungal Divers.">
        <title>Resolving the Mortierellaceae phylogeny through synthesis of multi-gene phylogenetics and phylogenomics.</title>
        <authorList>
            <person name="Vandepol N."/>
            <person name="Liber J."/>
            <person name="Desiro A."/>
            <person name="Na H."/>
            <person name="Kennedy M."/>
            <person name="Barry K."/>
            <person name="Grigoriev I.V."/>
            <person name="Miller A.N."/>
            <person name="O'Donnell K."/>
            <person name="Stajich J.E."/>
            <person name="Bonito G."/>
        </authorList>
    </citation>
    <scope>NUCLEOTIDE SEQUENCE</scope>
    <source>
        <strain evidence="2">REB-010B</strain>
    </source>
</reference>
<feature type="compositionally biased region" description="Low complexity" evidence="1">
    <location>
        <begin position="24"/>
        <end position="46"/>
    </location>
</feature>
<dbReference type="AlphaFoldDB" id="A0A9P6RTN5"/>
<dbReference type="Proteomes" id="UP000738325">
    <property type="component" value="Unassembled WGS sequence"/>
</dbReference>
<feature type="compositionally biased region" description="Basic and acidic residues" evidence="1">
    <location>
        <begin position="10"/>
        <end position="23"/>
    </location>
</feature>
<dbReference type="EMBL" id="JAAAIP010000031">
    <property type="protein sequence ID" value="KAG0328640.1"/>
    <property type="molecule type" value="Genomic_DNA"/>
</dbReference>
<comment type="caution">
    <text evidence="2">The sequence shown here is derived from an EMBL/GenBank/DDBJ whole genome shotgun (WGS) entry which is preliminary data.</text>
</comment>
<feature type="compositionally biased region" description="Basic and acidic residues" evidence="1">
    <location>
        <begin position="560"/>
        <end position="571"/>
    </location>
</feature>
<feature type="region of interest" description="Disordered" evidence="1">
    <location>
        <begin position="1"/>
        <end position="61"/>
    </location>
</feature>
<feature type="compositionally biased region" description="Basic and acidic residues" evidence="1">
    <location>
        <begin position="684"/>
        <end position="696"/>
    </location>
</feature>
<organism evidence="2 3">
    <name type="scientific">Dissophora globulifera</name>
    <dbReference type="NCBI Taxonomy" id="979702"/>
    <lineage>
        <taxon>Eukaryota</taxon>
        <taxon>Fungi</taxon>
        <taxon>Fungi incertae sedis</taxon>
        <taxon>Mucoromycota</taxon>
        <taxon>Mortierellomycotina</taxon>
        <taxon>Mortierellomycetes</taxon>
        <taxon>Mortierellales</taxon>
        <taxon>Mortierellaceae</taxon>
        <taxon>Dissophora</taxon>
    </lineage>
</organism>
<feature type="compositionally biased region" description="Polar residues" evidence="1">
    <location>
        <begin position="134"/>
        <end position="150"/>
    </location>
</feature>